<dbReference type="STRING" id="1225564.AA309_15570"/>
<keyword evidence="2" id="KW-1185">Reference proteome</keyword>
<dbReference type="SUPFAM" id="SSF53822">
    <property type="entry name" value="Periplasmic binding protein-like I"/>
    <property type="match status" value="1"/>
</dbReference>
<organism evidence="1 2">
    <name type="scientific">Microvirga vignae</name>
    <dbReference type="NCBI Taxonomy" id="1225564"/>
    <lineage>
        <taxon>Bacteria</taxon>
        <taxon>Pseudomonadati</taxon>
        <taxon>Pseudomonadota</taxon>
        <taxon>Alphaproteobacteria</taxon>
        <taxon>Hyphomicrobiales</taxon>
        <taxon>Methylobacteriaceae</taxon>
        <taxon>Microvirga</taxon>
    </lineage>
</organism>
<name>A0A0H1RAK1_9HYPH</name>
<dbReference type="RefSeq" id="WP_047189954.1">
    <property type="nucleotide sequence ID" value="NZ_LCYG01000038.1"/>
</dbReference>
<dbReference type="Gene3D" id="3.40.50.2300">
    <property type="match status" value="2"/>
</dbReference>
<gene>
    <name evidence="1" type="ORF">AA309_15570</name>
</gene>
<evidence type="ECO:0000313" key="1">
    <source>
        <dbReference type="EMBL" id="KLK92233.1"/>
    </source>
</evidence>
<dbReference type="EMBL" id="LCYG01000038">
    <property type="protein sequence ID" value="KLK92233.1"/>
    <property type="molecule type" value="Genomic_DNA"/>
</dbReference>
<protein>
    <submittedName>
        <fullName evidence="1">Uncharacterized protein</fullName>
    </submittedName>
</protein>
<sequence>MNKVIKKITDGDKLIDADIFYPPTLIIPAIGATAMKFATGAPVSGRWVLGSPLITKENAKDYYFPESPY</sequence>
<reference evidence="1 2" key="1">
    <citation type="submission" date="2015-05" db="EMBL/GenBank/DDBJ databases">
        <title>Draft genome sequence of Microvirga vignae strain BR3299, a novel nitrogen fixing bacteria isolated from Brazil semi-aired region.</title>
        <authorList>
            <person name="Zilli J.E."/>
            <person name="Passos S.R."/>
            <person name="Leite J."/>
            <person name="Baldani J.I."/>
            <person name="Xavier G.R."/>
            <person name="Rumjaneck N.G."/>
            <person name="Simoes-Araujo J.L."/>
        </authorList>
    </citation>
    <scope>NUCLEOTIDE SEQUENCE [LARGE SCALE GENOMIC DNA]</scope>
    <source>
        <strain evidence="1 2">BR3299</strain>
    </source>
</reference>
<evidence type="ECO:0000313" key="2">
    <source>
        <dbReference type="Proteomes" id="UP000035489"/>
    </source>
</evidence>
<accession>A0A0H1RAK1</accession>
<dbReference type="AlphaFoldDB" id="A0A0H1RAK1"/>
<proteinExistence type="predicted"/>
<dbReference type="InterPro" id="IPR028082">
    <property type="entry name" value="Peripla_BP_I"/>
</dbReference>
<dbReference type="Proteomes" id="UP000035489">
    <property type="component" value="Unassembled WGS sequence"/>
</dbReference>
<dbReference type="PATRIC" id="fig|1225564.3.peg.4009"/>
<comment type="caution">
    <text evidence="1">The sequence shown here is derived from an EMBL/GenBank/DDBJ whole genome shotgun (WGS) entry which is preliminary data.</text>
</comment>